<dbReference type="InterPro" id="IPR013341">
    <property type="entry name" value="Mandelate_racemase_N_dom"/>
</dbReference>
<dbReference type="Gene3D" id="3.20.20.120">
    <property type="entry name" value="Enolase-like C-terminal domain"/>
    <property type="match status" value="1"/>
</dbReference>
<dbReference type="InterPro" id="IPR036849">
    <property type="entry name" value="Enolase-like_C_sf"/>
</dbReference>
<dbReference type="SUPFAM" id="SSF51604">
    <property type="entry name" value="Enolase C-terminal domain-like"/>
    <property type="match status" value="1"/>
</dbReference>
<dbReference type="eggNOG" id="COG4948">
    <property type="taxonomic scope" value="Bacteria"/>
</dbReference>
<dbReference type="PANTHER" id="PTHR48073">
    <property type="entry name" value="O-SUCCINYLBENZOATE SYNTHASE-RELATED"/>
    <property type="match status" value="1"/>
</dbReference>
<dbReference type="CDD" id="cd03317">
    <property type="entry name" value="NAAAR"/>
    <property type="match status" value="1"/>
</dbReference>
<evidence type="ECO:0000256" key="6">
    <source>
        <dbReference type="NCBIfam" id="TIGR01928"/>
    </source>
</evidence>
<accession>F7NKQ6</accession>
<dbReference type="NCBIfam" id="TIGR01928">
    <property type="entry name" value="menC_lowGC_arch"/>
    <property type="match status" value="1"/>
</dbReference>
<evidence type="ECO:0000256" key="1">
    <source>
        <dbReference type="ARBA" id="ARBA00001968"/>
    </source>
</evidence>
<dbReference type="SUPFAM" id="SSF54826">
    <property type="entry name" value="Enolase N-terminal domain-like"/>
    <property type="match status" value="1"/>
</dbReference>
<dbReference type="RefSeq" id="WP_004096549.1">
    <property type="nucleotide sequence ID" value="NZ_AFGF01000119.1"/>
</dbReference>
<keyword evidence="4" id="KW-0456">Lyase</keyword>
<evidence type="ECO:0000313" key="9">
    <source>
        <dbReference type="Proteomes" id="UP000003240"/>
    </source>
</evidence>
<dbReference type="Pfam" id="PF13378">
    <property type="entry name" value="MR_MLE_C"/>
    <property type="match status" value="1"/>
</dbReference>
<name>F7NKQ6_9FIRM</name>
<dbReference type="Gene3D" id="3.30.390.10">
    <property type="entry name" value="Enolase-like, N-terminal domain"/>
    <property type="match status" value="1"/>
</dbReference>
<dbReference type="OrthoDB" id="9774531at2"/>
<evidence type="ECO:0000256" key="5">
    <source>
        <dbReference type="ARBA" id="ARBA00029491"/>
    </source>
</evidence>
<dbReference type="EC" id="4.2.1.113" evidence="5 6"/>
<keyword evidence="9" id="KW-1185">Reference proteome</keyword>
<evidence type="ECO:0000256" key="3">
    <source>
        <dbReference type="ARBA" id="ARBA00022842"/>
    </source>
</evidence>
<dbReference type="InterPro" id="IPR029017">
    <property type="entry name" value="Enolase-like_N"/>
</dbReference>
<dbReference type="UniPathway" id="UPA00079"/>
<dbReference type="UniPathway" id="UPA01057">
    <property type="reaction ID" value="UER00165"/>
</dbReference>
<dbReference type="InterPro" id="IPR010197">
    <property type="entry name" value="OSBS/NAAAR"/>
</dbReference>
<dbReference type="InterPro" id="IPR029065">
    <property type="entry name" value="Enolase_C-like"/>
</dbReference>
<gene>
    <name evidence="8" type="ORF">ALO_13374</name>
</gene>
<sequence>MRIDRIDIIRVKNPFTHPFETSFVRFVERDALLVKIYSEGLVGYGECKAFHAPLYNPEDNGTCLHIIKNFLAPLLLHQEIEGPVEFMQRVAFIRGNRLAIASVENALWELKRQREGKSLKTLIGGTRDEVEVGVSLGIEADISTLLKKIEKYLAEGYHRTKIKIKPGKDITVLREIRRHYPDITLTVDANSDYTLDDIELFKAMDDLNLAYIEQPLGENDIIDHAVLQKAINTPICLDESIISVESARQAIEIGSCRIINVKSSRVGGICESIRIHDLCRKHDIPLWVGGMTELGIGRVQNISLASLPHFTLAHDIAASNRYFAEDITIPVVNITDRCTLIVPDETNGVHYEVDEKAIDRMMVSRDVMK</sequence>
<dbReference type="GO" id="GO:0046872">
    <property type="term" value="F:metal ion binding"/>
    <property type="evidence" value="ECO:0007669"/>
    <property type="project" value="UniProtKB-KW"/>
</dbReference>
<protein>
    <recommendedName>
        <fullName evidence="5 6">o-succinylbenzoate synthase</fullName>
        <ecNumber evidence="5 6">4.2.1.113</ecNumber>
    </recommendedName>
</protein>
<dbReference type="AlphaFoldDB" id="F7NKQ6"/>
<dbReference type="Proteomes" id="UP000003240">
    <property type="component" value="Unassembled WGS sequence"/>
</dbReference>
<dbReference type="SMART" id="SM00922">
    <property type="entry name" value="MR_MLE"/>
    <property type="match status" value="1"/>
</dbReference>
<dbReference type="InterPro" id="IPR013342">
    <property type="entry name" value="Mandelate_racemase_C"/>
</dbReference>
<comment type="caution">
    <text evidence="8">The sequence shown here is derived from an EMBL/GenBank/DDBJ whole genome shotgun (WGS) entry which is preliminary data.</text>
</comment>
<dbReference type="SFLD" id="SFLDS00001">
    <property type="entry name" value="Enolase"/>
    <property type="match status" value="1"/>
</dbReference>
<dbReference type="STRING" id="1009370.ALO_13374"/>
<dbReference type="Pfam" id="PF02746">
    <property type="entry name" value="MR_MLE_N"/>
    <property type="match status" value="1"/>
</dbReference>
<organism evidence="8 9">
    <name type="scientific">Acetonema longum DSM 6540</name>
    <dbReference type="NCBI Taxonomy" id="1009370"/>
    <lineage>
        <taxon>Bacteria</taxon>
        <taxon>Bacillati</taxon>
        <taxon>Bacillota</taxon>
        <taxon>Negativicutes</taxon>
        <taxon>Acetonemataceae</taxon>
        <taxon>Acetonema</taxon>
    </lineage>
</organism>
<dbReference type="GO" id="GO:0009234">
    <property type="term" value="P:menaquinone biosynthetic process"/>
    <property type="evidence" value="ECO:0007669"/>
    <property type="project" value="UniProtKB-UniRule"/>
</dbReference>
<comment type="cofactor">
    <cofactor evidence="1">
        <name>a divalent metal cation</name>
        <dbReference type="ChEBI" id="CHEBI:60240"/>
    </cofactor>
</comment>
<dbReference type="GO" id="GO:0043748">
    <property type="term" value="F:O-succinylbenzoate synthase activity"/>
    <property type="evidence" value="ECO:0007669"/>
    <property type="project" value="UniProtKB-EC"/>
</dbReference>
<dbReference type="PANTHER" id="PTHR48073:SF5">
    <property type="entry name" value="O-SUCCINYLBENZOATE SYNTHASE"/>
    <property type="match status" value="1"/>
</dbReference>
<evidence type="ECO:0000256" key="4">
    <source>
        <dbReference type="ARBA" id="ARBA00023239"/>
    </source>
</evidence>
<proteinExistence type="predicted"/>
<keyword evidence="2" id="KW-0479">Metal-binding</keyword>
<evidence type="ECO:0000256" key="2">
    <source>
        <dbReference type="ARBA" id="ARBA00022723"/>
    </source>
</evidence>
<dbReference type="GO" id="GO:0016854">
    <property type="term" value="F:racemase and epimerase activity"/>
    <property type="evidence" value="ECO:0007669"/>
    <property type="project" value="UniProtKB-ARBA"/>
</dbReference>
<evidence type="ECO:0000313" key="8">
    <source>
        <dbReference type="EMBL" id="EGO63360.1"/>
    </source>
</evidence>
<keyword evidence="3" id="KW-0460">Magnesium</keyword>
<dbReference type="SFLD" id="SFLDF00009">
    <property type="entry name" value="o-succinylbenzoate_synthase"/>
    <property type="match status" value="1"/>
</dbReference>
<dbReference type="SFLD" id="SFLDG00180">
    <property type="entry name" value="muconate_cycloisomerase"/>
    <property type="match status" value="1"/>
</dbReference>
<feature type="domain" description="Mandelate racemase/muconate lactonizing enzyme C-terminal" evidence="7">
    <location>
        <begin position="142"/>
        <end position="234"/>
    </location>
</feature>
<evidence type="ECO:0000259" key="7">
    <source>
        <dbReference type="SMART" id="SM00922"/>
    </source>
</evidence>
<dbReference type="EMBL" id="AFGF01000119">
    <property type="protein sequence ID" value="EGO63360.1"/>
    <property type="molecule type" value="Genomic_DNA"/>
</dbReference>
<reference evidence="8 9" key="1">
    <citation type="journal article" date="2011" name="EMBO J.">
        <title>Structural diversity of bacterial flagellar motors.</title>
        <authorList>
            <person name="Chen S."/>
            <person name="Beeby M."/>
            <person name="Murphy G.E."/>
            <person name="Leadbetter J.R."/>
            <person name="Hendrixson D.R."/>
            <person name="Briegel A."/>
            <person name="Li Z."/>
            <person name="Shi J."/>
            <person name="Tocheva E.I."/>
            <person name="Muller A."/>
            <person name="Dobro M.J."/>
            <person name="Jensen G.J."/>
        </authorList>
    </citation>
    <scope>NUCLEOTIDE SEQUENCE [LARGE SCALE GENOMIC DNA]</scope>
    <source>
        <strain evidence="8 9">DSM 6540</strain>
    </source>
</reference>